<proteinExistence type="predicted"/>
<dbReference type="SUPFAM" id="SSF52058">
    <property type="entry name" value="L domain-like"/>
    <property type="match status" value="1"/>
</dbReference>
<protein>
    <recommendedName>
        <fullName evidence="3">Leucine-rich repeat domain-containing protein</fullName>
    </recommendedName>
</protein>
<dbReference type="PANTHER" id="PTHR48054">
    <property type="entry name" value="RECEPTOR KINASE-LIKE PROTEIN XA21"/>
    <property type="match status" value="1"/>
</dbReference>
<sequence>MATGEGISGTIPPEIGNLTALKDLGFVGDEGPFVFHPPLGGKIPVELATLPNLENLTLVNNIFDQESVGLLFTMTQLKNLTDTPLSPLPDAIGNLVNLETLSLYGYYGGVLAKSENNGPIPKTIGI</sequence>
<evidence type="ECO:0000313" key="1">
    <source>
        <dbReference type="EMBL" id="TLV00791.1"/>
    </source>
</evidence>
<name>A0A5R9KX99_9BACT</name>
<evidence type="ECO:0008006" key="3">
    <source>
        <dbReference type="Google" id="ProtNLM"/>
    </source>
</evidence>
<dbReference type="InterPro" id="IPR052592">
    <property type="entry name" value="LRR-RLK"/>
</dbReference>
<keyword evidence="2" id="KW-1185">Reference proteome</keyword>
<dbReference type="EMBL" id="VCEJ01000004">
    <property type="protein sequence ID" value="TLV00791.1"/>
    <property type="molecule type" value="Genomic_DNA"/>
</dbReference>
<evidence type="ECO:0000313" key="2">
    <source>
        <dbReference type="Proteomes" id="UP000306402"/>
    </source>
</evidence>
<dbReference type="InterPro" id="IPR032675">
    <property type="entry name" value="LRR_dom_sf"/>
</dbReference>
<organism evidence="1 2">
    <name type="scientific">Dyadobacter luticola</name>
    <dbReference type="NCBI Taxonomy" id="1979387"/>
    <lineage>
        <taxon>Bacteria</taxon>
        <taxon>Pseudomonadati</taxon>
        <taxon>Bacteroidota</taxon>
        <taxon>Cytophagia</taxon>
        <taxon>Cytophagales</taxon>
        <taxon>Spirosomataceae</taxon>
        <taxon>Dyadobacter</taxon>
    </lineage>
</organism>
<dbReference type="Proteomes" id="UP000306402">
    <property type="component" value="Unassembled WGS sequence"/>
</dbReference>
<dbReference type="Gene3D" id="3.80.10.10">
    <property type="entry name" value="Ribonuclease Inhibitor"/>
    <property type="match status" value="1"/>
</dbReference>
<reference evidence="1 2" key="1">
    <citation type="submission" date="2019-05" db="EMBL/GenBank/DDBJ databases">
        <authorList>
            <person name="Qu J.-H."/>
        </authorList>
    </citation>
    <scope>NUCLEOTIDE SEQUENCE [LARGE SCALE GENOMIC DNA]</scope>
    <source>
        <strain evidence="1 2">T17</strain>
    </source>
</reference>
<comment type="caution">
    <text evidence="1">The sequence shown here is derived from an EMBL/GenBank/DDBJ whole genome shotgun (WGS) entry which is preliminary data.</text>
</comment>
<dbReference type="PANTHER" id="PTHR48054:SF94">
    <property type="entry name" value="LEUCINE-RICH REPEAT RECEPTOR-LIKE PROTEIN FASCIATED EAR2"/>
    <property type="match status" value="1"/>
</dbReference>
<gene>
    <name evidence="1" type="ORF">FEN17_15040</name>
</gene>
<accession>A0A5R9KX99</accession>
<dbReference type="OrthoDB" id="905070at2"/>
<dbReference type="RefSeq" id="WP_138366165.1">
    <property type="nucleotide sequence ID" value="NZ_VCEJ01000004.1"/>
</dbReference>
<dbReference type="AlphaFoldDB" id="A0A5R9KX99"/>